<evidence type="ECO:0000259" key="1">
    <source>
        <dbReference type="PROSITE" id="PS51462"/>
    </source>
</evidence>
<dbReference type="Gene3D" id="3.90.79.10">
    <property type="entry name" value="Nucleoside Triphosphate Pyrophosphohydrolase"/>
    <property type="match status" value="1"/>
</dbReference>
<evidence type="ECO:0000313" key="3">
    <source>
        <dbReference type="Proteomes" id="UP000178720"/>
    </source>
</evidence>
<dbReference type="InterPro" id="IPR000086">
    <property type="entry name" value="NUDIX_hydrolase_dom"/>
</dbReference>
<accession>A0A1F4Y217</accession>
<name>A0A1F4Y217_9BACT</name>
<dbReference type="SUPFAM" id="SSF55811">
    <property type="entry name" value="Nudix"/>
    <property type="match status" value="1"/>
</dbReference>
<dbReference type="Proteomes" id="UP000178720">
    <property type="component" value="Unassembled WGS sequence"/>
</dbReference>
<proteinExistence type="predicted"/>
<dbReference type="Pfam" id="PF00293">
    <property type="entry name" value="NUDIX"/>
    <property type="match status" value="1"/>
</dbReference>
<dbReference type="EMBL" id="MEWV01000018">
    <property type="protein sequence ID" value="OGC88017.1"/>
    <property type="molecule type" value="Genomic_DNA"/>
</dbReference>
<evidence type="ECO:0000313" key="2">
    <source>
        <dbReference type="EMBL" id="OGC88017.1"/>
    </source>
</evidence>
<sequence>MTKHILGYTIYLVSTVPEKSTAQEHEMKKVWPDFSPVVVGVIFRKNANGTTSILTQKRVVKIFPGEDPPYDPLYHDTYEAMGEKLNPGESVIDALIRGVKEECGKPDFVPKLIIGAEDKTVWTTGREYAGEKDNVVCCDPFCFLQSMGPPQKWLGPAFLVEVSADFDPDLSKSDGEASGVRWWKPNELRVAINCNQSQFMGLHMPALYKAAVYLANK</sequence>
<protein>
    <recommendedName>
        <fullName evidence="1">Nudix hydrolase domain-containing protein</fullName>
    </recommendedName>
</protein>
<feature type="domain" description="Nudix hydrolase" evidence="1">
    <location>
        <begin position="33"/>
        <end position="217"/>
    </location>
</feature>
<reference evidence="2 3" key="1">
    <citation type="journal article" date="2016" name="Nat. Commun.">
        <title>Thousands of microbial genomes shed light on interconnected biogeochemical processes in an aquifer system.</title>
        <authorList>
            <person name="Anantharaman K."/>
            <person name="Brown C.T."/>
            <person name="Hug L.A."/>
            <person name="Sharon I."/>
            <person name="Castelle C.J."/>
            <person name="Probst A.J."/>
            <person name="Thomas B.C."/>
            <person name="Singh A."/>
            <person name="Wilkins M.J."/>
            <person name="Karaoz U."/>
            <person name="Brodie E.L."/>
            <person name="Williams K.H."/>
            <person name="Hubbard S.S."/>
            <person name="Banfield J.F."/>
        </authorList>
    </citation>
    <scope>NUCLEOTIDE SEQUENCE [LARGE SCALE GENOMIC DNA]</scope>
</reference>
<dbReference type="PROSITE" id="PS51462">
    <property type="entry name" value="NUDIX"/>
    <property type="match status" value="1"/>
</dbReference>
<comment type="caution">
    <text evidence="2">The sequence shown here is derived from an EMBL/GenBank/DDBJ whole genome shotgun (WGS) entry which is preliminary data.</text>
</comment>
<organism evidence="2 3">
    <name type="scientific">Candidatus Adlerbacteria bacterium RIFCSPHIGHO2_02_FULL_54_18</name>
    <dbReference type="NCBI Taxonomy" id="1797241"/>
    <lineage>
        <taxon>Bacteria</taxon>
        <taxon>Candidatus Adleribacteriota</taxon>
    </lineage>
</organism>
<dbReference type="AlphaFoldDB" id="A0A1F4Y217"/>
<dbReference type="InterPro" id="IPR015797">
    <property type="entry name" value="NUDIX_hydrolase-like_dom_sf"/>
</dbReference>
<gene>
    <name evidence="2" type="ORF">A3D70_01895</name>
</gene>